<dbReference type="InterPro" id="IPR046341">
    <property type="entry name" value="SET_dom_sf"/>
</dbReference>
<evidence type="ECO:0000256" key="1">
    <source>
        <dbReference type="ARBA" id="ARBA00004123"/>
    </source>
</evidence>
<dbReference type="SMART" id="SM00468">
    <property type="entry name" value="PreSET"/>
    <property type="match status" value="1"/>
</dbReference>
<feature type="domain" description="SET" evidence="14">
    <location>
        <begin position="119"/>
        <end position="243"/>
    </location>
</feature>
<keyword evidence="6" id="KW-0949">S-adenosyl-L-methionine</keyword>
<keyword evidence="18" id="KW-1185">Reference proteome</keyword>
<accession>A0A8C3JEY4</accession>
<dbReference type="PANTHER" id="PTHR46223:SF3">
    <property type="entry name" value="HISTONE-LYSINE N-METHYLTRANSFERASE SET-23"/>
    <property type="match status" value="1"/>
</dbReference>
<evidence type="ECO:0000256" key="12">
    <source>
        <dbReference type="ARBA" id="ARBA00066810"/>
    </source>
</evidence>
<reference evidence="17" key="2">
    <citation type="submission" date="2025-09" db="UniProtKB">
        <authorList>
            <consortium name="Ensembl"/>
        </authorList>
    </citation>
    <scope>IDENTIFICATION</scope>
</reference>
<dbReference type="CDD" id="cd10544">
    <property type="entry name" value="SET_SETMAR"/>
    <property type="match status" value="1"/>
</dbReference>
<dbReference type="InterPro" id="IPR003616">
    <property type="entry name" value="Post-SET_dom"/>
</dbReference>
<evidence type="ECO:0000256" key="10">
    <source>
        <dbReference type="ARBA" id="ARBA00023242"/>
    </source>
</evidence>
<protein>
    <recommendedName>
        <fullName evidence="13">Histone-lysine N-methyltransferase SETMAR</fullName>
        <ecNumber evidence="12">2.1.1.357</ecNumber>
    </recommendedName>
</protein>
<evidence type="ECO:0000313" key="17">
    <source>
        <dbReference type="Ensembl" id="ENSCPGP00000006061.1"/>
    </source>
</evidence>
<evidence type="ECO:0000259" key="15">
    <source>
        <dbReference type="PROSITE" id="PS50867"/>
    </source>
</evidence>
<dbReference type="Proteomes" id="UP000694419">
    <property type="component" value="Unplaced"/>
</dbReference>
<dbReference type="Pfam" id="PF00856">
    <property type="entry name" value="SET"/>
    <property type="match status" value="1"/>
</dbReference>
<dbReference type="InterPro" id="IPR001214">
    <property type="entry name" value="SET_dom"/>
</dbReference>
<dbReference type="GO" id="GO:0008270">
    <property type="term" value="F:zinc ion binding"/>
    <property type="evidence" value="ECO:0007669"/>
    <property type="project" value="InterPro"/>
</dbReference>
<keyword evidence="8" id="KW-0862">Zinc</keyword>
<evidence type="ECO:0000256" key="8">
    <source>
        <dbReference type="ARBA" id="ARBA00022833"/>
    </source>
</evidence>
<evidence type="ECO:0000256" key="5">
    <source>
        <dbReference type="ARBA" id="ARBA00022679"/>
    </source>
</evidence>
<dbReference type="PROSITE" id="PS50280">
    <property type="entry name" value="SET"/>
    <property type="match status" value="1"/>
</dbReference>
<dbReference type="AlphaFoldDB" id="A0A8C3JEY4"/>
<evidence type="ECO:0000259" key="14">
    <source>
        <dbReference type="PROSITE" id="PS50280"/>
    </source>
</evidence>
<keyword evidence="9" id="KW-0156">Chromatin regulator</keyword>
<keyword evidence="7" id="KW-0479">Metal-binding</keyword>
<evidence type="ECO:0000256" key="7">
    <source>
        <dbReference type="ARBA" id="ARBA00022723"/>
    </source>
</evidence>
<evidence type="ECO:0000256" key="4">
    <source>
        <dbReference type="ARBA" id="ARBA00022603"/>
    </source>
</evidence>
<evidence type="ECO:0000256" key="11">
    <source>
        <dbReference type="ARBA" id="ARBA00050654"/>
    </source>
</evidence>
<keyword evidence="10" id="KW-0539">Nucleus</keyword>
<dbReference type="PROSITE" id="PS50867">
    <property type="entry name" value="PRE_SET"/>
    <property type="match status" value="1"/>
</dbReference>
<name>A0A8C3JEY4_9CHAR</name>
<organism evidence="17 18">
    <name type="scientific">Calidris pygmaea</name>
    <name type="common">Spoon-billed sandpiper</name>
    <dbReference type="NCBI Taxonomy" id="425635"/>
    <lineage>
        <taxon>Eukaryota</taxon>
        <taxon>Metazoa</taxon>
        <taxon>Chordata</taxon>
        <taxon>Craniata</taxon>
        <taxon>Vertebrata</taxon>
        <taxon>Euteleostomi</taxon>
        <taxon>Archelosauria</taxon>
        <taxon>Archosauria</taxon>
        <taxon>Dinosauria</taxon>
        <taxon>Saurischia</taxon>
        <taxon>Theropoda</taxon>
        <taxon>Coelurosauria</taxon>
        <taxon>Aves</taxon>
        <taxon>Neognathae</taxon>
        <taxon>Neoaves</taxon>
        <taxon>Charadriiformes</taxon>
        <taxon>Scolopacidae</taxon>
        <taxon>Calidris</taxon>
    </lineage>
</organism>
<keyword evidence="5" id="KW-0808">Transferase</keyword>
<keyword evidence="4" id="KW-0489">Methyltransferase</keyword>
<dbReference type="PROSITE" id="PS50868">
    <property type="entry name" value="POST_SET"/>
    <property type="match status" value="1"/>
</dbReference>
<dbReference type="PANTHER" id="PTHR46223">
    <property type="entry name" value="HISTONE-LYSINE N-METHYLTRANSFERASE SUV39H"/>
    <property type="match status" value="1"/>
</dbReference>
<dbReference type="GO" id="GO:0005694">
    <property type="term" value="C:chromosome"/>
    <property type="evidence" value="ECO:0007669"/>
    <property type="project" value="UniProtKB-SubCell"/>
</dbReference>
<dbReference type="Gene3D" id="2.170.270.10">
    <property type="entry name" value="SET domain"/>
    <property type="match status" value="1"/>
</dbReference>
<comment type="catalytic activity">
    <reaction evidence="11">
        <text>L-lysyl(36)-[histone H3] + 2 S-adenosyl-L-methionine = N(6),N(6)-dimethyl-L-lysyl(36)-[histone H3] + 2 S-adenosyl-L-homocysteine + 2 H(+)</text>
        <dbReference type="Rhea" id="RHEA:60308"/>
        <dbReference type="Rhea" id="RHEA-COMP:9785"/>
        <dbReference type="Rhea" id="RHEA-COMP:9787"/>
        <dbReference type="ChEBI" id="CHEBI:15378"/>
        <dbReference type="ChEBI" id="CHEBI:29969"/>
        <dbReference type="ChEBI" id="CHEBI:57856"/>
        <dbReference type="ChEBI" id="CHEBI:59789"/>
        <dbReference type="ChEBI" id="CHEBI:61976"/>
        <dbReference type="EC" id="2.1.1.357"/>
    </reaction>
</comment>
<keyword evidence="3" id="KW-0158">Chromosome</keyword>
<dbReference type="Pfam" id="PF05033">
    <property type="entry name" value="Pre-SET"/>
    <property type="match status" value="1"/>
</dbReference>
<dbReference type="SMART" id="SM00317">
    <property type="entry name" value="SET"/>
    <property type="match status" value="1"/>
</dbReference>
<dbReference type="GO" id="GO:0032259">
    <property type="term" value="P:methylation"/>
    <property type="evidence" value="ECO:0007669"/>
    <property type="project" value="UniProtKB-KW"/>
</dbReference>
<evidence type="ECO:0000256" key="2">
    <source>
        <dbReference type="ARBA" id="ARBA00004286"/>
    </source>
</evidence>
<dbReference type="Ensembl" id="ENSCPGT00000006667.1">
    <property type="protein sequence ID" value="ENSCPGP00000006061.1"/>
    <property type="gene ID" value="ENSCPGG00000004343.1"/>
</dbReference>
<comment type="subcellular location">
    <subcellularLocation>
        <location evidence="2">Chromosome</location>
    </subcellularLocation>
    <subcellularLocation>
        <location evidence="1">Nucleus</location>
    </subcellularLocation>
</comment>
<evidence type="ECO:0000256" key="13">
    <source>
        <dbReference type="ARBA" id="ARBA00067917"/>
    </source>
</evidence>
<dbReference type="EC" id="2.1.1.357" evidence="12"/>
<feature type="domain" description="Post-SET" evidence="16">
    <location>
        <begin position="265"/>
        <end position="281"/>
    </location>
</feature>
<evidence type="ECO:0000256" key="9">
    <source>
        <dbReference type="ARBA" id="ARBA00022853"/>
    </source>
</evidence>
<evidence type="ECO:0000259" key="16">
    <source>
        <dbReference type="PROSITE" id="PS50868"/>
    </source>
</evidence>
<sequence length="303" mass="33307">MAVAAGAMADLSGGQEPVAVGLWPPGEAPPAFQYSPDNVAGADGHVDPTEITFPGCSCLTSSCVVHACSCLCRGENYNSLCLRPADKEEEYARPVFECNSMCRCGESCPNRVVQRGLQFRLEVFKTEKKGWGVRTLEFIAKGRFVCEYAGEVLGFHEACRRIQAQTSKDSNYIIAVREHLHSGGIMETFVDPTYIGNVGRFLNHSCEPNLFMVPVRVDSMVPKLALFAATDISAGEELSYDYSGRFHNLPITNREQKSSEEDNRLRKPCYCGSRTCASFLPWDSSLFSTPDAFSGISPLHFSP</sequence>
<proteinExistence type="predicted"/>
<evidence type="ECO:0000256" key="3">
    <source>
        <dbReference type="ARBA" id="ARBA00022454"/>
    </source>
</evidence>
<dbReference type="SUPFAM" id="SSF82199">
    <property type="entry name" value="SET domain"/>
    <property type="match status" value="1"/>
</dbReference>
<dbReference type="InterPro" id="IPR050973">
    <property type="entry name" value="H3K9_Histone-Lys_N-MTase"/>
</dbReference>
<dbReference type="GO" id="GO:0005634">
    <property type="term" value="C:nucleus"/>
    <property type="evidence" value="ECO:0007669"/>
    <property type="project" value="UniProtKB-SubCell"/>
</dbReference>
<evidence type="ECO:0000256" key="6">
    <source>
        <dbReference type="ARBA" id="ARBA00022691"/>
    </source>
</evidence>
<feature type="domain" description="Pre-SET" evidence="15">
    <location>
        <begin position="54"/>
        <end position="116"/>
    </location>
</feature>
<dbReference type="FunFam" id="2.170.270.10:FF:000041">
    <property type="entry name" value="Histone-lysine N-methyltransferase SETMAR"/>
    <property type="match status" value="1"/>
</dbReference>
<evidence type="ECO:0000313" key="18">
    <source>
        <dbReference type="Proteomes" id="UP000694419"/>
    </source>
</evidence>
<dbReference type="InterPro" id="IPR007728">
    <property type="entry name" value="Pre-SET_dom"/>
</dbReference>
<dbReference type="GO" id="GO:0140954">
    <property type="term" value="F:histone H3K36 dimethyltransferase activity"/>
    <property type="evidence" value="ECO:0007669"/>
    <property type="project" value="UniProtKB-EC"/>
</dbReference>
<reference evidence="17" key="1">
    <citation type="submission" date="2025-08" db="UniProtKB">
        <authorList>
            <consortium name="Ensembl"/>
        </authorList>
    </citation>
    <scope>IDENTIFICATION</scope>
</reference>